<dbReference type="Pfam" id="PF18758">
    <property type="entry name" value="KDZ"/>
    <property type="match status" value="1"/>
</dbReference>
<protein>
    <submittedName>
        <fullName evidence="1">Uncharacterized protein</fullName>
    </submittedName>
</protein>
<dbReference type="Proteomes" id="UP000054007">
    <property type="component" value="Unassembled WGS sequence"/>
</dbReference>
<dbReference type="InterPro" id="IPR040521">
    <property type="entry name" value="KDZ"/>
</dbReference>
<dbReference type="EMBL" id="KN880857">
    <property type="protein sequence ID" value="KIY61878.1"/>
    <property type="molecule type" value="Genomic_DNA"/>
</dbReference>
<name>A0A0D7AU30_9AGAR</name>
<organism evidence="1 2">
    <name type="scientific">Cylindrobasidium torrendii FP15055 ss-10</name>
    <dbReference type="NCBI Taxonomy" id="1314674"/>
    <lineage>
        <taxon>Eukaryota</taxon>
        <taxon>Fungi</taxon>
        <taxon>Dikarya</taxon>
        <taxon>Basidiomycota</taxon>
        <taxon>Agaricomycotina</taxon>
        <taxon>Agaricomycetes</taxon>
        <taxon>Agaricomycetidae</taxon>
        <taxon>Agaricales</taxon>
        <taxon>Marasmiineae</taxon>
        <taxon>Physalacriaceae</taxon>
        <taxon>Cylindrobasidium</taxon>
    </lineage>
</organism>
<dbReference type="AlphaFoldDB" id="A0A0D7AU30"/>
<dbReference type="STRING" id="1314674.A0A0D7AU30"/>
<proteinExistence type="predicted"/>
<evidence type="ECO:0000313" key="2">
    <source>
        <dbReference type="Proteomes" id="UP000054007"/>
    </source>
</evidence>
<sequence>LAYDIWCQYVKKLLIRVARQKFPHLPEAFFEMLSRIKGGIPSFHVLRHIWGCRALYSYHHLAHTGETKTENVETPWVPTKKLGGSAKHANHGQRHDDLDATFMHWNYLK</sequence>
<feature type="non-terminal residue" evidence="1">
    <location>
        <position position="1"/>
    </location>
</feature>
<keyword evidence="2" id="KW-1185">Reference proteome</keyword>
<dbReference type="OrthoDB" id="2954936at2759"/>
<gene>
    <name evidence="1" type="ORF">CYLTODRAFT_317817</name>
</gene>
<feature type="non-terminal residue" evidence="1">
    <location>
        <position position="109"/>
    </location>
</feature>
<reference evidence="1 2" key="1">
    <citation type="journal article" date="2015" name="Fungal Genet. Biol.">
        <title>Evolution of novel wood decay mechanisms in Agaricales revealed by the genome sequences of Fistulina hepatica and Cylindrobasidium torrendii.</title>
        <authorList>
            <person name="Floudas D."/>
            <person name="Held B.W."/>
            <person name="Riley R."/>
            <person name="Nagy L.G."/>
            <person name="Koehler G."/>
            <person name="Ransdell A.S."/>
            <person name="Younus H."/>
            <person name="Chow J."/>
            <person name="Chiniquy J."/>
            <person name="Lipzen A."/>
            <person name="Tritt A."/>
            <person name="Sun H."/>
            <person name="Haridas S."/>
            <person name="LaButti K."/>
            <person name="Ohm R.A."/>
            <person name="Kues U."/>
            <person name="Blanchette R.A."/>
            <person name="Grigoriev I.V."/>
            <person name="Minto R.E."/>
            <person name="Hibbett D.S."/>
        </authorList>
    </citation>
    <scope>NUCLEOTIDE SEQUENCE [LARGE SCALE GENOMIC DNA]</scope>
    <source>
        <strain evidence="1 2">FP15055 ss-10</strain>
    </source>
</reference>
<evidence type="ECO:0000313" key="1">
    <source>
        <dbReference type="EMBL" id="KIY61878.1"/>
    </source>
</evidence>
<accession>A0A0D7AU30</accession>